<gene>
    <name evidence="10" type="ORF">C361_00772</name>
</gene>
<name>A0A854QKE0_CRYNE</name>
<feature type="compositionally biased region" description="Low complexity" evidence="8">
    <location>
        <begin position="177"/>
        <end position="202"/>
    </location>
</feature>
<feature type="domain" description="USP" evidence="9">
    <location>
        <begin position="951"/>
        <end position="1317"/>
    </location>
</feature>
<dbReference type="OrthoDB" id="292964at2759"/>
<dbReference type="GO" id="GO:0016579">
    <property type="term" value="P:protein deubiquitination"/>
    <property type="evidence" value="ECO:0007669"/>
    <property type="project" value="InterPro"/>
</dbReference>
<feature type="region of interest" description="Disordered" evidence="8">
    <location>
        <begin position="1062"/>
        <end position="1081"/>
    </location>
</feature>
<feature type="compositionally biased region" description="Low complexity" evidence="8">
    <location>
        <begin position="257"/>
        <end position="273"/>
    </location>
</feature>
<dbReference type="EC" id="3.4.19.12" evidence="3"/>
<comment type="caution">
    <text evidence="10">The sequence shown here is derived from an EMBL/GenBank/DDBJ whole genome shotgun (WGS) entry which is preliminary data.</text>
</comment>
<feature type="region of interest" description="Disordered" evidence="8">
    <location>
        <begin position="113"/>
        <end position="538"/>
    </location>
</feature>
<sequence>MTRPPSPPSFTGLPLSQLLQYASDDSGAGSCPPKVWFERACYNADKAKLAERKQSKQDMFVSYSRACQSYINVAMHNDWPDVKKKDPQLAARVKDFKPMYDSFVAKAKTLKEELRQAEASSSAQSKSEPSKPSVSRQRSGPEITSIGNIRDRMQALAGHGMEVETIQSKRLSREAPAKAPKPAALSSVTSSAARSRSGSESRPLSTTTANGRQFVVTASSKPPPTPSQEKSPPSAPVNVQASGSSSRSRRSTLTNEGQGLSVSVGSVAASPAQSPMPTPAAGPSRSPLPSIPSSPQSFPASHRPLPSPEPTQPNVPINPSDMEPHPEDGLAEFERAFPSLSEFGKQWDGDSLQPDSNSHDMHRGPQYPKPPKQPLISEEDDIPGLPSLPSVPTSKPGLPPPPARPEASAFSPSPGSSSAQTPGQTPVPRGPSPPKPDVGSGVGLHRPASTPMPNVAGLDLVDMPDGDVPQGKVVSGGGKMEALNFPEAVSTPPQYSPASSHPTPTTRHPLPQPPSRPPASDAIQPTLKPKEKPKFPFSNSITPDELREYFLNPSVEMLFLDIRPEDEWKKGYVGREYEKRGARVEVVWLDPTVLLREGMTASKLEDALSLSPAVQREAFQNRHKYDLIIVYDTRSPVWPKDGPLSRLWDMFFMGHDEKRLQRNPVILVGGYEKWREFIKMRAARRAHAAKEKDVRNGVNGYTLMRSDVASPAPSEIGVRNANREAQVYQSSQYAKSIAENFGAGPQSMTGDSYRPSTHSHSQSQLYTPTYRHHHSRTGSTYSSHGAIAAPPQASIHPGPGARRRSDYIEHTGQSYSGSASTSPSIQSTGTTPQPQQQYYTSPPLPASNSMTPSISSIASPRPSIDYPQAHALAKVPVPMPPPAVARPMERHDAYTSAHVHAQSLVPTSSGYGQLPPQGQVTRSQAMRGLDGVTAGGKDKVGYWRDVVLGITGLKNLGNTCYMNSTIQCLSATYPFSTFFLDGTFARSINKENPLGTKGELAKAWAELLRVLWSEKYEFLSPMTFRKQITHFAPQFLGSDQHDSQEFLSFVLDGLHEDLNRIKRKPPPVEMTPEREAMLESAPPEVASEREWAIYRQRNDSLIVDLFQGQYRNRLECLTCHKTSTTYDAFMYMSLPVPSGKTKVVIQELIDEFVKAEVMEKENAWYCPRCKTNRRASKTLTIARLPPVLLIQLKRFTTRDGLFWDKSETPVIFPIRGLDLTRYLPGPAGSSIGSGRQVGPDGTFDPRAQVGPFKYDLYGVSNHMGTLSSGHYTAFVKSKEGWKYCEDSQVMPAQEKDVIVSLCSSLKQISFVVFFELTIAISSTHTVPTSIYFVL</sequence>
<feature type="compositionally biased region" description="Polar residues" evidence="8">
    <location>
        <begin position="746"/>
        <end position="767"/>
    </location>
</feature>
<keyword evidence="6 10" id="KW-0378">Hydrolase</keyword>
<evidence type="ECO:0000256" key="7">
    <source>
        <dbReference type="ARBA" id="ARBA00022807"/>
    </source>
</evidence>
<evidence type="ECO:0000259" key="9">
    <source>
        <dbReference type="PROSITE" id="PS50235"/>
    </source>
</evidence>
<evidence type="ECO:0000256" key="3">
    <source>
        <dbReference type="ARBA" id="ARBA00012759"/>
    </source>
</evidence>
<feature type="compositionally biased region" description="Low complexity" evidence="8">
    <location>
        <begin position="820"/>
        <end position="841"/>
    </location>
</feature>
<feature type="compositionally biased region" description="Low complexity" evidence="8">
    <location>
        <begin position="405"/>
        <end position="419"/>
    </location>
</feature>
<evidence type="ECO:0000313" key="11">
    <source>
        <dbReference type="Proteomes" id="UP000199727"/>
    </source>
</evidence>
<evidence type="ECO:0000313" key="10">
    <source>
        <dbReference type="EMBL" id="OXG29116.1"/>
    </source>
</evidence>
<dbReference type="SUPFAM" id="SSF52821">
    <property type="entry name" value="Rhodanese/Cell cycle control phosphatase"/>
    <property type="match status" value="1"/>
</dbReference>
<dbReference type="PROSITE" id="PS00972">
    <property type="entry name" value="USP_1"/>
    <property type="match status" value="1"/>
</dbReference>
<evidence type="ECO:0000256" key="5">
    <source>
        <dbReference type="ARBA" id="ARBA00022786"/>
    </source>
</evidence>
<feature type="compositionally biased region" description="Low complexity" evidence="8">
    <location>
        <begin position="283"/>
        <end position="301"/>
    </location>
</feature>
<proteinExistence type="inferred from homology"/>
<feature type="compositionally biased region" description="Low complexity" evidence="8">
    <location>
        <begin position="852"/>
        <end position="863"/>
    </location>
</feature>
<dbReference type="PANTHER" id="PTHR21646">
    <property type="entry name" value="UBIQUITIN CARBOXYL-TERMINAL HYDROLASE"/>
    <property type="match status" value="1"/>
</dbReference>
<feature type="compositionally biased region" description="Low complexity" evidence="8">
    <location>
        <begin position="117"/>
        <end position="133"/>
    </location>
</feature>
<dbReference type="SUPFAM" id="SSF54001">
    <property type="entry name" value="Cysteine proteinases"/>
    <property type="match status" value="1"/>
</dbReference>
<evidence type="ECO:0000256" key="6">
    <source>
        <dbReference type="ARBA" id="ARBA00022801"/>
    </source>
</evidence>
<dbReference type="PROSITE" id="PS00973">
    <property type="entry name" value="USP_2"/>
    <property type="match status" value="1"/>
</dbReference>
<dbReference type="PANTHER" id="PTHR21646:SF95">
    <property type="entry name" value="UBIQUITIN CARBOXYL-TERMINAL HYDROLASE 4-RELATED"/>
    <property type="match status" value="1"/>
</dbReference>
<evidence type="ECO:0000256" key="1">
    <source>
        <dbReference type="ARBA" id="ARBA00000707"/>
    </source>
</evidence>
<dbReference type="Pfam" id="PF00443">
    <property type="entry name" value="UCH"/>
    <property type="match status" value="1"/>
</dbReference>
<organism evidence="10 11">
    <name type="scientific">Cryptococcus neoformans Tu259-1</name>
    <dbReference type="NCBI Taxonomy" id="1230072"/>
    <lineage>
        <taxon>Eukaryota</taxon>
        <taxon>Fungi</taxon>
        <taxon>Dikarya</taxon>
        <taxon>Basidiomycota</taxon>
        <taxon>Agaricomycotina</taxon>
        <taxon>Tremellomycetes</taxon>
        <taxon>Tremellales</taxon>
        <taxon>Cryptococcaceae</taxon>
        <taxon>Cryptococcus</taxon>
        <taxon>Cryptococcus neoformans species complex</taxon>
    </lineage>
</organism>
<reference evidence="10 11" key="1">
    <citation type="submission" date="2017-06" db="EMBL/GenBank/DDBJ databases">
        <title>Global population genomics of the pathogenic fungus Cryptococcus neoformans var. grubii.</title>
        <authorList>
            <person name="Cuomo C."/>
            <person name="Litvintseva A."/>
            <person name="Chen Y."/>
            <person name="Young S."/>
            <person name="Zeng Q."/>
            <person name="Chapman S."/>
            <person name="Gujja S."/>
            <person name="Saif S."/>
            <person name="Birren B."/>
        </authorList>
    </citation>
    <scope>NUCLEOTIDE SEQUENCE [LARGE SCALE GENOMIC DNA]</scope>
    <source>
        <strain evidence="10 11">Tu259-1</strain>
    </source>
</reference>
<accession>A0A854QKE0</accession>
<keyword evidence="5" id="KW-0833">Ubl conjugation pathway</keyword>
<feature type="region of interest" description="Disordered" evidence="8">
    <location>
        <begin position="741"/>
        <end position="863"/>
    </location>
</feature>
<dbReference type="InterPro" id="IPR050185">
    <property type="entry name" value="Ub_carboxyl-term_hydrolase"/>
</dbReference>
<dbReference type="Gene3D" id="3.90.70.10">
    <property type="entry name" value="Cysteine proteinases"/>
    <property type="match status" value="1"/>
</dbReference>
<dbReference type="GO" id="GO:0006508">
    <property type="term" value="P:proteolysis"/>
    <property type="evidence" value="ECO:0007669"/>
    <property type="project" value="UniProtKB-KW"/>
</dbReference>
<dbReference type="InterPro" id="IPR036873">
    <property type="entry name" value="Rhodanese-like_dom_sf"/>
</dbReference>
<dbReference type="InterPro" id="IPR001394">
    <property type="entry name" value="Peptidase_C19_UCH"/>
</dbReference>
<dbReference type="EMBL" id="AMKT01000010">
    <property type="protein sequence ID" value="OXG29116.1"/>
    <property type="molecule type" value="Genomic_DNA"/>
</dbReference>
<dbReference type="Gene3D" id="3.40.250.10">
    <property type="entry name" value="Rhodanese-like domain"/>
    <property type="match status" value="1"/>
</dbReference>
<evidence type="ECO:0000256" key="8">
    <source>
        <dbReference type="SAM" id="MobiDB-lite"/>
    </source>
</evidence>
<feature type="compositionally biased region" description="Polar residues" evidence="8">
    <location>
        <begin position="491"/>
        <end position="506"/>
    </location>
</feature>
<evidence type="ECO:0000256" key="4">
    <source>
        <dbReference type="ARBA" id="ARBA00022670"/>
    </source>
</evidence>
<dbReference type="InterPro" id="IPR038765">
    <property type="entry name" value="Papain-like_cys_pep_sf"/>
</dbReference>
<dbReference type="PROSITE" id="PS50235">
    <property type="entry name" value="USP_3"/>
    <property type="match status" value="1"/>
</dbReference>
<protein>
    <recommendedName>
        <fullName evidence="3">ubiquitinyl hydrolase 1</fullName>
        <ecNumber evidence="3">3.4.19.12</ecNumber>
    </recommendedName>
</protein>
<dbReference type="Proteomes" id="UP000199727">
    <property type="component" value="Unassembled WGS sequence"/>
</dbReference>
<keyword evidence="4" id="KW-0645">Protease</keyword>
<evidence type="ECO:0000256" key="2">
    <source>
        <dbReference type="ARBA" id="ARBA00009085"/>
    </source>
</evidence>
<dbReference type="InterPro" id="IPR028889">
    <property type="entry name" value="USP"/>
</dbReference>
<keyword evidence="7" id="KW-0788">Thiol protease</keyword>
<dbReference type="CDD" id="cd02674">
    <property type="entry name" value="Peptidase_C19R"/>
    <property type="match status" value="1"/>
</dbReference>
<feature type="compositionally biased region" description="Basic and acidic residues" evidence="8">
    <location>
        <begin position="322"/>
        <end position="335"/>
    </location>
</feature>
<comment type="similarity">
    <text evidence="2">Belongs to the peptidase C19 family.</text>
</comment>
<dbReference type="GO" id="GO:0004843">
    <property type="term" value="F:cysteine-type deubiquitinase activity"/>
    <property type="evidence" value="ECO:0007669"/>
    <property type="project" value="UniProtKB-EC"/>
</dbReference>
<comment type="catalytic activity">
    <reaction evidence="1">
        <text>Thiol-dependent hydrolysis of ester, thioester, amide, peptide and isopeptide bonds formed by the C-terminal Gly of ubiquitin (a 76-residue protein attached to proteins as an intracellular targeting signal).</text>
        <dbReference type="EC" id="3.4.19.12"/>
    </reaction>
</comment>
<dbReference type="InterPro" id="IPR018200">
    <property type="entry name" value="USP_CS"/>
</dbReference>